<evidence type="ECO:0000313" key="5">
    <source>
        <dbReference type="Proteomes" id="UP000068164"/>
    </source>
</evidence>
<organism evidence="4 5">
    <name type="scientific">Rhizobium altiplani</name>
    <dbReference type="NCBI Taxonomy" id="1864509"/>
    <lineage>
        <taxon>Bacteria</taxon>
        <taxon>Pseudomonadati</taxon>
        <taxon>Pseudomonadota</taxon>
        <taxon>Alphaproteobacteria</taxon>
        <taxon>Hyphomicrobiales</taxon>
        <taxon>Rhizobiaceae</taxon>
        <taxon>Rhizobium/Agrobacterium group</taxon>
        <taxon>Rhizobium</taxon>
    </lineage>
</organism>
<protein>
    <submittedName>
        <fullName evidence="4">Transcriptional regulator</fullName>
    </submittedName>
</protein>
<feature type="domain" description="OmpR/PhoB-type" evidence="3">
    <location>
        <begin position="3"/>
        <end position="100"/>
    </location>
</feature>
<dbReference type="Pfam" id="PF00486">
    <property type="entry name" value="Trans_reg_C"/>
    <property type="match status" value="1"/>
</dbReference>
<evidence type="ECO:0000256" key="1">
    <source>
        <dbReference type="ARBA" id="ARBA00023125"/>
    </source>
</evidence>
<reference evidence="4 5" key="1">
    <citation type="submission" date="2015-11" db="EMBL/GenBank/DDBJ databases">
        <title>Draft Genome Sequence of the Strain BR 10423 (Rhizobium sp.) isolated from nodules of Mimosa pudica.</title>
        <authorList>
            <person name="Barauna A.C."/>
            <person name="Zilli J.E."/>
            <person name="Simoes-Araujo J.L."/>
            <person name="Reis V.M."/>
            <person name="James E.K."/>
            <person name="Reis F.B.Jr."/>
            <person name="Rouws L.F."/>
            <person name="Passos S.R."/>
            <person name="Gois S.R."/>
        </authorList>
    </citation>
    <scope>NUCLEOTIDE SEQUENCE [LARGE SCALE GENOMIC DNA]</scope>
    <source>
        <strain evidence="4 5">BR10423</strain>
    </source>
</reference>
<dbReference type="GO" id="GO:0000160">
    <property type="term" value="P:phosphorelay signal transduction system"/>
    <property type="evidence" value="ECO:0007669"/>
    <property type="project" value="InterPro"/>
</dbReference>
<dbReference type="InterPro" id="IPR001867">
    <property type="entry name" value="OmpR/PhoB-type_DNA-bd"/>
</dbReference>
<dbReference type="RefSeq" id="WP_062370541.1">
    <property type="nucleotide sequence ID" value="NZ_LNCD01000070.1"/>
</dbReference>
<sequence length="511" mass="55519">MAEASHAFGEFVLDPGCGLLRNGRAVALGQRGAALLEVLLEARGNVVSKDALMERVWPGTAVEESNLTVQVAALRKVLGLTPDGQEWIATVPRVGYRFIRANIETKAAVLTPELKPTLAVLPFSNLSGDPNQDYFADGIVDDIIAALSRFRSFAVVGRDCSFAYKGSGMDVRKIAAELGVSYVLEGSIRQQGNRLRIVAELVEGQGGTHMWAQTFDGTLDEIFDFQDRITERVATLIEPLIQTAEIERSRRERPGSVATYDIYLQALAKISTEIESDNAAAYALLMQGLAVEPDNAQLLAHAAWALEHRYTMGWPSLTEDDVQTCGALARRALEHCAGDAMVMAHCGVALMQTVKDYDWGPAVLQAAAESNPNNPMVVVRAGIGHLHCGNVNDALSHFHRANRLTPGDRGAHFSHCGIAHAHVILGEYEQAVAWSSRALASNPNFEPTLWVLIAASAHLGRMEEAHRHLAALRRLTPDITVERIRAGQPGKYPDRIAALLDGLRLAGVPER</sequence>
<proteinExistence type="predicted"/>
<dbReference type="Gene3D" id="3.40.50.10070">
    <property type="entry name" value="TolB, N-terminal domain"/>
    <property type="match status" value="1"/>
</dbReference>
<dbReference type="AlphaFoldDB" id="A0A120FLU1"/>
<dbReference type="GO" id="GO:0003677">
    <property type="term" value="F:DNA binding"/>
    <property type="evidence" value="ECO:0007669"/>
    <property type="project" value="UniProtKB-UniRule"/>
</dbReference>
<dbReference type="InterPro" id="IPR016032">
    <property type="entry name" value="Sig_transdc_resp-reg_C-effctor"/>
</dbReference>
<dbReference type="OrthoDB" id="9807521at2"/>
<dbReference type="InterPro" id="IPR011990">
    <property type="entry name" value="TPR-like_helical_dom_sf"/>
</dbReference>
<gene>
    <name evidence="4" type="ORF">AS026_04645</name>
</gene>
<dbReference type="PROSITE" id="PS51755">
    <property type="entry name" value="OMPR_PHOB"/>
    <property type="match status" value="1"/>
</dbReference>
<dbReference type="Gene3D" id="1.10.10.10">
    <property type="entry name" value="Winged helix-like DNA-binding domain superfamily/Winged helix DNA-binding domain"/>
    <property type="match status" value="1"/>
</dbReference>
<feature type="DNA-binding region" description="OmpR/PhoB-type" evidence="2">
    <location>
        <begin position="3"/>
        <end position="100"/>
    </location>
</feature>
<dbReference type="Gene3D" id="1.25.40.10">
    <property type="entry name" value="Tetratricopeptide repeat domain"/>
    <property type="match status" value="1"/>
</dbReference>
<evidence type="ECO:0000313" key="4">
    <source>
        <dbReference type="EMBL" id="KWV52777.1"/>
    </source>
</evidence>
<dbReference type="SUPFAM" id="SSF46894">
    <property type="entry name" value="C-terminal effector domain of the bipartite response regulators"/>
    <property type="match status" value="1"/>
</dbReference>
<evidence type="ECO:0000256" key="2">
    <source>
        <dbReference type="PROSITE-ProRule" id="PRU01091"/>
    </source>
</evidence>
<comment type="caution">
    <text evidence="4">The sequence shown here is derived from an EMBL/GenBank/DDBJ whole genome shotgun (WGS) entry which is preliminary data.</text>
</comment>
<evidence type="ECO:0000259" key="3">
    <source>
        <dbReference type="PROSITE" id="PS51755"/>
    </source>
</evidence>
<name>A0A120FLU1_9HYPH</name>
<dbReference type="GO" id="GO:0006355">
    <property type="term" value="P:regulation of DNA-templated transcription"/>
    <property type="evidence" value="ECO:0007669"/>
    <property type="project" value="InterPro"/>
</dbReference>
<dbReference type="SMART" id="SM00862">
    <property type="entry name" value="Trans_reg_C"/>
    <property type="match status" value="1"/>
</dbReference>
<dbReference type="InterPro" id="IPR036388">
    <property type="entry name" value="WH-like_DNA-bd_sf"/>
</dbReference>
<dbReference type="Proteomes" id="UP000068164">
    <property type="component" value="Unassembled WGS sequence"/>
</dbReference>
<dbReference type="SUPFAM" id="SSF48452">
    <property type="entry name" value="TPR-like"/>
    <property type="match status" value="1"/>
</dbReference>
<dbReference type="CDD" id="cd00383">
    <property type="entry name" value="trans_reg_C"/>
    <property type="match status" value="1"/>
</dbReference>
<dbReference type="EMBL" id="LNCD01000070">
    <property type="protein sequence ID" value="KWV52777.1"/>
    <property type="molecule type" value="Genomic_DNA"/>
</dbReference>
<accession>A0A120FLU1</accession>
<keyword evidence="1 2" id="KW-0238">DNA-binding</keyword>
<keyword evidence="5" id="KW-1185">Reference proteome</keyword>